<sequence>MVHHLNPCSIKKVDLGLSELRSSFVATNGCVSQSLPTTDEKSS</sequence>
<proteinExistence type="predicted"/>
<name>A0A4P8DK67_RHIRH</name>
<reference evidence="1" key="1">
    <citation type="journal article" date="2019" name="Genome Biol. Evol.">
        <title>Evolutionary Relatedness and Classification of Tumour-Inducing and Opine-Catabolic Plasmids in Three Rhizobium rhizogenes Strains Isolated from the Same Crown Gall Tumour.</title>
        <authorList>
            <person name="Kuzmanovic N."/>
            <person name="Pulawska J."/>
        </authorList>
    </citation>
    <scope>NUCLEOTIDE SEQUENCE</scope>
    <source>
        <strain evidence="1">Colt5.8</strain>
        <plasmid evidence="1">pOC-Colt5.8</plasmid>
    </source>
</reference>
<gene>
    <name evidence="1" type="ORF">pOC-C5.8_610</name>
</gene>
<keyword evidence="1" id="KW-0614">Plasmid</keyword>
<accession>A0A4P8DK67</accession>
<dbReference type="AlphaFoldDB" id="A0A4P8DK67"/>
<protein>
    <submittedName>
        <fullName evidence="1">Uncharacterized protein</fullName>
    </submittedName>
</protein>
<dbReference type="EMBL" id="MK318973">
    <property type="protein sequence ID" value="QCL10784.1"/>
    <property type="molecule type" value="Genomic_DNA"/>
</dbReference>
<evidence type="ECO:0000313" key="1">
    <source>
        <dbReference type="EMBL" id="QCL10784.1"/>
    </source>
</evidence>
<organism evidence="1">
    <name type="scientific">Rhizobium rhizogenes</name>
    <name type="common">Agrobacterium rhizogenes</name>
    <dbReference type="NCBI Taxonomy" id="359"/>
    <lineage>
        <taxon>Bacteria</taxon>
        <taxon>Pseudomonadati</taxon>
        <taxon>Pseudomonadota</taxon>
        <taxon>Alphaproteobacteria</taxon>
        <taxon>Hyphomicrobiales</taxon>
        <taxon>Rhizobiaceae</taxon>
        <taxon>Rhizobium/Agrobacterium group</taxon>
        <taxon>Rhizobium</taxon>
    </lineage>
</organism>
<geneLocation type="plasmid" evidence="1">
    <name>pOC-Colt5.8</name>
</geneLocation>